<gene>
    <name evidence="1" type="ORF">TAV2_LOCUS12938</name>
</gene>
<sequence>MNLGDKKLILFQEASDMELNTIKEVIDADEQAIEAIIFIDRLRFSQREQLRTDSERGQRIMHQLMYESHTQCLHVLHSHRVRSEVALAMSLKILGHNPSRKIIAANFQVAQWTVTTKFNDVEMF</sequence>
<dbReference type="EMBL" id="OU466860">
    <property type="protein sequence ID" value="CAH2060884.1"/>
    <property type="molecule type" value="Genomic_DNA"/>
</dbReference>
<accession>A0AAU9SDP5</accession>
<dbReference type="Proteomes" id="UP000836841">
    <property type="component" value="Chromosome 4"/>
</dbReference>
<reference evidence="1 2" key="1">
    <citation type="submission" date="2022-03" db="EMBL/GenBank/DDBJ databases">
        <authorList>
            <person name="Nunn A."/>
            <person name="Chopra R."/>
            <person name="Nunn A."/>
            <person name="Contreras Garrido A."/>
        </authorList>
    </citation>
    <scope>NUCLEOTIDE SEQUENCE [LARGE SCALE GENOMIC DNA]</scope>
</reference>
<proteinExistence type="predicted"/>
<protein>
    <submittedName>
        <fullName evidence="1">Uncharacterized protein</fullName>
    </submittedName>
</protein>
<dbReference type="AlphaFoldDB" id="A0AAU9SDP5"/>
<name>A0AAU9SDP5_THLAR</name>
<organism evidence="1 2">
    <name type="scientific">Thlaspi arvense</name>
    <name type="common">Field penny-cress</name>
    <dbReference type="NCBI Taxonomy" id="13288"/>
    <lineage>
        <taxon>Eukaryota</taxon>
        <taxon>Viridiplantae</taxon>
        <taxon>Streptophyta</taxon>
        <taxon>Embryophyta</taxon>
        <taxon>Tracheophyta</taxon>
        <taxon>Spermatophyta</taxon>
        <taxon>Magnoliopsida</taxon>
        <taxon>eudicotyledons</taxon>
        <taxon>Gunneridae</taxon>
        <taxon>Pentapetalae</taxon>
        <taxon>rosids</taxon>
        <taxon>malvids</taxon>
        <taxon>Brassicales</taxon>
        <taxon>Brassicaceae</taxon>
        <taxon>Thlaspideae</taxon>
        <taxon>Thlaspi</taxon>
    </lineage>
</organism>
<evidence type="ECO:0000313" key="2">
    <source>
        <dbReference type="Proteomes" id="UP000836841"/>
    </source>
</evidence>
<keyword evidence="2" id="KW-1185">Reference proteome</keyword>
<evidence type="ECO:0000313" key="1">
    <source>
        <dbReference type="EMBL" id="CAH2060884.1"/>
    </source>
</evidence>